<organism evidence="1 2">
    <name type="scientific">Dictyocaulus viviparus</name>
    <name type="common">Bovine lungworm</name>
    <dbReference type="NCBI Taxonomy" id="29172"/>
    <lineage>
        <taxon>Eukaryota</taxon>
        <taxon>Metazoa</taxon>
        <taxon>Ecdysozoa</taxon>
        <taxon>Nematoda</taxon>
        <taxon>Chromadorea</taxon>
        <taxon>Rhabditida</taxon>
        <taxon>Rhabditina</taxon>
        <taxon>Rhabditomorpha</taxon>
        <taxon>Strongyloidea</taxon>
        <taxon>Metastrongylidae</taxon>
        <taxon>Dictyocaulus</taxon>
    </lineage>
</organism>
<dbReference type="EMBL" id="KN716333">
    <property type="protein sequence ID" value="KJH46826.1"/>
    <property type="molecule type" value="Genomic_DNA"/>
</dbReference>
<sequence length="158" mass="17988">MECVTESFCYAINPHIELSEEWCHKPRVGDIKQPDLRAEMQALILTKRGDEISRLFCLRTLLHLAAKHVRTRRVAIPKSVIKPISKETYDNHCIYLCKRLSRSVLKICITTRLKTGSPQKSFCSTPKNKAPYSMRCLHDVGGALVDEKLIPTVEALLL</sequence>
<gene>
    <name evidence="1" type="ORF">DICVIV_07101</name>
</gene>
<protein>
    <submittedName>
        <fullName evidence="1">Uncharacterized protein</fullName>
    </submittedName>
</protein>
<keyword evidence="2" id="KW-1185">Reference proteome</keyword>
<proteinExistence type="predicted"/>
<evidence type="ECO:0000313" key="2">
    <source>
        <dbReference type="Proteomes" id="UP000053766"/>
    </source>
</evidence>
<reference evidence="2" key="2">
    <citation type="journal article" date="2016" name="Sci. Rep.">
        <title>Dictyocaulus viviparus genome, variome and transcriptome elucidate lungworm biology and support future intervention.</title>
        <authorList>
            <person name="McNulty S.N."/>
            <person name="Strube C."/>
            <person name="Rosa B.A."/>
            <person name="Martin J.C."/>
            <person name="Tyagi R."/>
            <person name="Choi Y.J."/>
            <person name="Wang Q."/>
            <person name="Hallsworth Pepin K."/>
            <person name="Zhang X."/>
            <person name="Ozersky P."/>
            <person name="Wilson R.K."/>
            <person name="Sternberg P.W."/>
            <person name="Gasser R.B."/>
            <person name="Mitreva M."/>
        </authorList>
    </citation>
    <scope>NUCLEOTIDE SEQUENCE [LARGE SCALE GENOMIC DNA]</scope>
    <source>
        <strain evidence="2">HannoverDv2000</strain>
    </source>
</reference>
<name>A0A0D8XWV2_DICVI</name>
<reference evidence="1 2" key="1">
    <citation type="submission" date="2013-11" db="EMBL/GenBank/DDBJ databases">
        <title>Draft genome of the bovine lungworm Dictyocaulus viviparus.</title>
        <authorList>
            <person name="Mitreva M."/>
        </authorList>
    </citation>
    <scope>NUCLEOTIDE SEQUENCE [LARGE SCALE GENOMIC DNA]</scope>
    <source>
        <strain evidence="1 2">HannoverDv2000</strain>
    </source>
</reference>
<dbReference type="Proteomes" id="UP000053766">
    <property type="component" value="Unassembled WGS sequence"/>
</dbReference>
<accession>A0A0D8XWV2</accession>
<dbReference type="AlphaFoldDB" id="A0A0D8XWV2"/>
<evidence type="ECO:0000313" key="1">
    <source>
        <dbReference type="EMBL" id="KJH46826.1"/>
    </source>
</evidence>